<protein>
    <recommendedName>
        <fullName evidence="4">Hemolysin XhlA</fullName>
    </recommendedName>
</protein>
<evidence type="ECO:0008006" key="4">
    <source>
        <dbReference type="Google" id="ProtNLM"/>
    </source>
</evidence>
<sequence>MDEETKERFTDVDRRLSEIESRLRSLEIDVAVIRSSYATKADLEALEKRLIKWFVGTATAMSLVTFSATLTVARLLS</sequence>
<proteinExistence type="predicted"/>
<keyword evidence="1" id="KW-1133">Transmembrane helix</keyword>
<feature type="transmembrane region" description="Helical" evidence="1">
    <location>
        <begin position="53"/>
        <end position="76"/>
    </location>
</feature>
<evidence type="ECO:0000313" key="2">
    <source>
        <dbReference type="EMBL" id="MYN07019.1"/>
    </source>
</evidence>
<evidence type="ECO:0000256" key="1">
    <source>
        <dbReference type="SAM" id="Phobius"/>
    </source>
</evidence>
<evidence type="ECO:0000313" key="3">
    <source>
        <dbReference type="Proteomes" id="UP000450676"/>
    </source>
</evidence>
<gene>
    <name evidence="2" type="ORF">GTP77_06665</name>
</gene>
<dbReference type="RefSeq" id="WP_161071400.1">
    <property type="nucleotide sequence ID" value="NZ_CP086370.1"/>
</dbReference>
<organism evidence="2 3">
    <name type="scientific">Pseudoduganella aquatica</name>
    <dbReference type="NCBI Taxonomy" id="2660641"/>
    <lineage>
        <taxon>Bacteria</taxon>
        <taxon>Pseudomonadati</taxon>
        <taxon>Pseudomonadota</taxon>
        <taxon>Betaproteobacteria</taxon>
        <taxon>Burkholderiales</taxon>
        <taxon>Oxalobacteraceae</taxon>
        <taxon>Telluria group</taxon>
        <taxon>Pseudoduganella</taxon>
    </lineage>
</organism>
<reference evidence="2 3" key="1">
    <citation type="submission" date="2019-12" db="EMBL/GenBank/DDBJ databases">
        <title>Novel species isolated from a subtropical stream in China.</title>
        <authorList>
            <person name="Lu H."/>
        </authorList>
    </citation>
    <scope>NUCLEOTIDE SEQUENCE [LARGE SCALE GENOMIC DNA]</scope>
    <source>
        <strain evidence="2 3">FT127W</strain>
    </source>
</reference>
<keyword evidence="1" id="KW-0472">Membrane</keyword>
<dbReference type="Proteomes" id="UP000450676">
    <property type="component" value="Unassembled WGS sequence"/>
</dbReference>
<keyword evidence="1" id="KW-0812">Transmembrane</keyword>
<dbReference type="EMBL" id="WWCU01000005">
    <property type="protein sequence ID" value="MYN07019.1"/>
    <property type="molecule type" value="Genomic_DNA"/>
</dbReference>
<comment type="caution">
    <text evidence="2">The sequence shown here is derived from an EMBL/GenBank/DDBJ whole genome shotgun (WGS) entry which is preliminary data.</text>
</comment>
<accession>A0A7X4H9A2</accession>
<name>A0A7X4H9A2_9BURK</name>
<dbReference type="AlphaFoldDB" id="A0A7X4H9A2"/>
<keyword evidence="3" id="KW-1185">Reference proteome</keyword>